<accession>A0A2U3VPU8</accession>
<dbReference type="InterPro" id="IPR017907">
    <property type="entry name" value="Znf_RING_CS"/>
</dbReference>
<evidence type="ECO:0000256" key="4">
    <source>
        <dbReference type="PROSITE-ProRule" id="PRU00175"/>
    </source>
</evidence>
<organism evidence="8 9">
    <name type="scientific">Odobenus rosmarus divergens</name>
    <name type="common">Pacific walrus</name>
    <dbReference type="NCBI Taxonomy" id="9708"/>
    <lineage>
        <taxon>Eukaryota</taxon>
        <taxon>Metazoa</taxon>
        <taxon>Chordata</taxon>
        <taxon>Craniata</taxon>
        <taxon>Vertebrata</taxon>
        <taxon>Euteleostomi</taxon>
        <taxon>Mammalia</taxon>
        <taxon>Eutheria</taxon>
        <taxon>Laurasiatheria</taxon>
        <taxon>Carnivora</taxon>
        <taxon>Caniformia</taxon>
        <taxon>Pinnipedia</taxon>
        <taxon>Odobenidae</taxon>
        <taxon>Odobenus</taxon>
    </lineage>
</organism>
<protein>
    <submittedName>
        <fullName evidence="9">RING finger protein 186</fullName>
    </submittedName>
</protein>
<evidence type="ECO:0000256" key="5">
    <source>
        <dbReference type="SAM" id="MobiDB-lite"/>
    </source>
</evidence>
<feature type="region of interest" description="Disordered" evidence="5">
    <location>
        <begin position="1"/>
        <end position="35"/>
    </location>
</feature>
<feature type="compositionally biased region" description="Low complexity" evidence="5">
    <location>
        <begin position="16"/>
        <end position="33"/>
    </location>
</feature>
<name>A0A2U3VPU8_ODORO</name>
<dbReference type="PANTHER" id="PTHR22791">
    <property type="entry name" value="RING-TYPE DOMAIN-CONTAINING PROTEIN"/>
    <property type="match status" value="1"/>
</dbReference>
<dbReference type="RefSeq" id="XP_004397178.1">
    <property type="nucleotide sequence ID" value="XM_004397121.1"/>
</dbReference>
<dbReference type="GO" id="GO:0005789">
    <property type="term" value="C:endoplasmic reticulum membrane"/>
    <property type="evidence" value="ECO:0007669"/>
    <property type="project" value="TreeGrafter"/>
</dbReference>
<dbReference type="PANTHER" id="PTHR22791:SF28">
    <property type="entry name" value="E3 UBIQUITIN-PROTEIN LIGASE RNF186"/>
    <property type="match status" value="1"/>
</dbReference>
<evidence type="ECO:0000313" key="9">
    <source>
        <dbReference type="RefSeq" id="XP_004397178.1"/>
    </source>
</evidence>
<gene>
    <name evidence="9" type="primary">RNF186</name>
</gene>
<evidence type="ECO:0000256" key="2">
    <source>
        <dbReference type="ARBA" id="ARBA00022771"/>
    </source>
</evidence>
<dbReference type="GO" id="GO:0008270">
    <property type="term" value="F:zinc ion binding"/>
    <property type="evidence" value="ECO:0007669"/>
    <property type="project" value="UniProtKB-KW"/>
</dbReference>
<dbReference type="GO" id="GO:0043161">
    <property type="term" value="P:proteasome-mediated ubiquitin-dependent protein catabolic process"/>
    <property type="evidence" value="ECO:0007669"/>
    <property type="project" value="TreeGrafter"/>
</dbReference>
<dbReference type="GO" id="GO:0070059">
    <property type="term" value="P:intrinsic apoptotic signaling pathway in response to endoplasmic reticulum stress"/>
    <property type="evidence" value="ECO:0007669"/>
    <property type="project" value="TreeGrafter"/>
</dbReference>
<reference evidence="9" key="1">
    <citation type="submission" date="2025-08" db="UniProtKB">
        <authorList>
            <consortium name="RefSeq"/>
        </authorList>
    </citation>
    <scope>IDENTIFICATION</scope>
</reference>
<feature type="transmembrane region" description="Helical" evidence="6">
    <location>
        <begin position="161"/>
        <end position="180"/>
    </location>
</feature>
<dbReference type="SMART" id="SM00184">
    <property type="entry name" value="RING"/>
    <property type="match status" value="1"/>
</dbReference>
<dbReference type="GO" id="GO:0070534">
    <property type="term" value="P:protein K63-linked ubiquitination"/>
    <property type="evidence" value="ECO:0007669"/>
    <property type="project" value="TreeGrafter"/>
</dbReference>
<keyword evidence="3" id="KW-0862">Zinc</keyword>
<feature type="transmembrane region" description="Helical" evidence="6">
    <location>
        <begin position="186"/>
        <end position="204"/>
    </location>
</feature>
<keyword evidence="1" id="KW-0479">Metal-binding</keyword>
<keyword evidence="2 4" id="KW-0863">Zinc-finger</keyword>
<dbReference type="InterPro" id="IPR001841">
    <property type="entry name" value="Znf_RING"/>
</dbReference>
<dbReference type="InterPro" id="IPR051435">
    <property type="entry name" value="RING_finger_E3_ubiq-ligases"/>
</dbReference>
<evidence type="ECO:0000256" key="6">
    <source>
        <dbReference type="SAM" id="Phobius"/>
    </source>
</evidence>
<keyword evidence="8" id="KW-1185">Reference proteome</keyword>
<keyword evidence="6" id="KW-1133">Transmembrane helix</keyword>
<dbReference type="SUPFAM" id="SSF57850">
    <property type="entry name" value="RING/U-box"/>
    <property type="match status" value="1"/>
</dbReference>
<dbReference type="GO" id="GO:0051865">
    <property type="term" value="P:protein autoubiquitination"/>
    <property type="evidence" value="ECO:0007669"/>
    <property type="project" value="TreeGrafter"/>
</dbReference>
<keyword evidence="6" id="KW-0472">Membrane</keyword>
<dbReference type="GO" id="GO:0035519">
    <property type="term" value="P:protein K29-linked ubiquitination"/>
    <property type="evidence" value="ECO:0007669"/>
    <property type="project" value="TreeGrafter"/>
</dbReference>
<dbReference type="InterPro" id="IPR013083">
    <property type="entry name" value="Znf_RING/FYVE/PHD"/>
</dbReference>
<evidence type="ECO:0000256" key="3">
    <source>
        <dbReference type="ARBA" id="ARBA00022833"/>
    </source>
</evidence>
<dbReference type="STRING" id="9708.A0A2U3VPU8"/>
<dbReference type="GO" id="GO:0061630">
    <property type="term" value="F:ubiquitin protein ligase activity"/>
    <property type="evidence" value="ECO:0007669"/>
    <property type="project" value="TreeGrafter"/>
</dbReference>
<dbReference type="GO" id="GO:0070585">
    <property type="term" value="P:protein localization to mitochondrion"/>
    <property type="evidence" value="ECO:0007669"/>
    <property type="project" value="TreeGrafter"/>
</dbReference>
<dbReference type="PROSITE" id="PS00518">
    <property type="entry name" value="ZF_RING_1"/>
    <property type="match status" value="1"/>
</dbReference>
<dbReference type="Pfam" id="PF13445">
    <property type="entry name" value="zf-RING_UBOX"/>
    <property type="match status" value="1"/>
</dbReference>
<dbReference type="Gene3D" id="3.30.40.10">
    <property type="entry name" value="Zinc/RING finger domain, C3HC4 (zinc finger)"/>
    <property type="match status" value="1"/>
</dbReference>
<feature type="domain" description="RING-type" evidence="7">
    <location>
        <begin position="46"/>
        <end position="92"/>
    </location>
</feature>
<keyword evidence="6" id="KW-0812">Transmembrane</keyword>
<dbReference type="InParanoid" id="A0A2U3VPU8"/>
<dbReference type="AlphaFoldDB" id="A0A2U3VPU8"/>
<sequence>MAYAEVLQTPEPEQPQPISATATPTTPKATDPAGGHWGSADGDLECLVCREPYTCIRPAKLLSCQHSFCAVCLRLLLCVRDGTWSVTCPLCRQATSVPGGLVCSLRDQETVGGRWGRPGLEVRLCPQRLADSAASAARPPGSVGEDGQDAVSANRMAARRLAAHLLLLVLLIILILPFVYPGAVRWVLAFVITLALLMSSLFCCHSSSQGSCWPSPGTLFCRGQKHSEISSIA</sequence>
<evidence type="ECO:0000313" key="8">
    <source>
        <dbReference type="Proteomes" id="UP000245340"/>
    </source>
</evidence>
<evidence type="ECO:0000256" key="1">
    <source>
        <dbReference type="ARBA" id="ARBA00022723"/>
    </source>
</evidence>
<dbReference type="KEGG" id="oro:101366749"/>
<evidence type="ECO:0000259" key="7">
    <source>
        <dbReference type="PROSITE" id="PS50089"/>
    </source>
</evidence>
<dbReference type="PROSITE" id="PS50089">
    <property type="entry name" value="ZF_RING_2"/>
    <property type="match status" value="1"/>
</dbReference>
<proteinExistence type="predicted"/>
<dbReference type="Proteomes" id="UP000245340">
    <property type="component" value="Unplaced"/>
</dbReference>
<dbReference type="InterPro" id="IPR027370">
    <property type="entry name" value="Znf-RING_euk"/>
</dbReference>